<dbReference type="InterPro" id="IPR013783">
    <property type="entry name" value="Ig-like_fold"/>
</dbReference>
<dbReference type="GO" id="GO:0000272">
    <property type="term" value="P:polysaccharide catabolic process"/>
    <property type="evidence" value="ECO:0007669"/>
    <property type="project" value="UniProtKB-KW"/>
</dbReference>
<name>A0A6G1LH76_9PEZI</name>
<organism evidence="4 5">
    <name type="scientific">Teratosphaeria nubilosa</name>
    <dbReference type="NCBI Taxonomy" id="161662"/>
    <lineage>
        <taxon>Eukaryota</taxon>
        <taxon>Fungi</taxon>
        <taxon>Dikarya</taxon>
        <taxon>Ascomycota</taxon>
        <taxon>Pezizomycotina</taxon>
        <taxon>Dothideomycetes</taxon>
        <taxon>Dothideomycetidae</taxon>
        <taxon>Mycosphaerellales</taxon>
        <taxon>Teratosphaeriaceae</taxon>
        <taxon>Teratosphaeria</taxon>
    </lineage>
</organism>
<evidence type="ECO:0000256" key="2">
    <source>
        <dbReference type="ARBA" id="ARBA00023326"/>
    </source>
</evidence>
<proteinExistence type="predicted"/>
<dbReference type="AlphaFoldDB" id="A0A6G1LH76"/>
<evidence type="ECO:0000313" key="4">
    <source>
        <dbReference type="EMBL" id="KAF2772225.1"/>
    </source>
</evidence>
<evidence type="ECO:0000256" key="1">
    <source>
        <dbReference type="ARBA" id="ARBA00023277"/>
    </source>
</evidence>
<dbReference type="EMBL" id="ML995816">
    <property type="protein sequence ID" value="KAF2772225.1"/>
    <property type="molecule type" value="Genomic_DNA"/>
</dbReference>
<dbReference type="Pfam" id="PF00686">
    <property type="entry name" value="CBM_20"/>
    <property type="match status" value="1"/>
</dbReference>
<dbReference type="Gene3D" id="2.60.40.10">
    <property type="entry name" value="Immunoglobulins"/>
    <property type="match status" value="1"/>
</dbReference>
<keyword evidence="2" id="KW-0624">Polysaccharide degradation</keyword>
<dbReference type="Proteomes" id="UP000799436">
    <property type="component" value="Unassembled WGS sequence"/>
</dbReference>
<keyword evidence="1" id="KW-0119">Carbohydrate metabolism</keyword>
<dbReference type="GO" id="GO:2001070">
    <property type="term" value="F:starch binding"/>
    <property type="evidence" value="ECO:0007669"/>
    <property type="project" value="InterPro"/>
</dbReference>
<feature type="domain" description="CBM20" evidence="3">
    <location>
        <begin position="544"/>
        <end position="655"/>
    </location>
</feature>
<dbReference type="SMART" id="SM01065">
    <property type="entry name" value="CBM_2"/>
    <property type="match status" value="1"/>
</dbReference>
<keyword evidence="5" id="KW-1185">Reference proteome</keyword>
<dbReference type="SUPFAM" id="SSF49452">
    <property type="entry name" value="Starch-binding domain-like"/>
    <property type="match status" value="1"/>
</dbReference>
<gene>
    <name evidence="4" type="ORF">EJ03DRAFT_369659</name>
</gene>
<dbReference type="PROSITE" id="PS51166">
    <property type="entry name" value="CBM20"/>
    <property type="match status" value="1"/>
</dbReference>
<protein>
    <recommendedName>
        <fullName evidence="3">CBM20 domain-containing protein</fullName>
    </recommendedName>
</protein>
<dbReference type="OrthoDB" id="6123450at2759"/>
<dbReference type="InterPro" id="IPR002044">
    <property type="entry name" value="CBM20"/>
</dbReference>
<evidence type="ECO:0000313" key="5">
    <source>
        <dbReference type="Proteomes" id="UP000799436"/>
    </source>
</evidence>
<sequence length="717" mass="77602">MVSSLPQQTQTYNITNSLNRTITATTTLVQPASTQSVTQSTTIVSTNNKHNHLSLLQHLNCFEHRVCDFASEYGNKHIATSDANFARFDSYLNAAPGNVYLQLPVFSDIYHHSAGIDSDADIRDHIYHFGRVLLHHLCPHYDNDHSFSHYPYTLPRATETDTATTTLSITQTTSYPYTLPQATQINTATSTLSVTQTSSYPYTITATGDARLTLDVVGGPSLASSCRSSQSAMVSGPTTSGASYYHRLAVVPGHLNNDDHRDFHFYYDSRYHGDQLIATPRDHHSPSHTDDFIRGHLHPKCYTNTNHVARSADADQPDYEHNCLFDFFSGHEPATTTSVSGITSIRPPSAMSRPTSAYPSTCYVTYTSVQPASTSYVTSTTTLTQTTTSISVQPASTIVSTYVTTLVSTQPASTQYITSTLPPQTSTYVSTYSTTQIVTYTSIQPASTAYITNTATATTTLPASTITNTATSTPPRATQTLTTVQTVTTSYPVTSYITTTQSASTLTSTVVSYSTTTYLTTIFGTTTRPASTVTATQTQTTTSSSTPSTIPITFDEFIATTYGEEVYIYGSLPQLGTMPAGIQMSAANYTSTSNLWFITINVTAGTSFTYSFYTVDLNSANADYGINEYDPSPSYPYVAPSSGSPTLTHVWPTNGTTATQTILSTSSSTIFENPSCVTTAANYANNQTYISNPGARLKVSCNMDTANNDLSSFARAR</sequence>
<evidence type="ECO:0000259" key="3">
    <source>
        <dbReference type="PROSITE" id="PS51166"/>
    </source>
</evidence>
<accession>A0A6G1LH76</accession>
<reference evidence="4" key="1">
    <citation type="journal article" date="2020" name="Stud. Mycol.">
        <title>101 Dothideomycetes genomes: a test case for predicting lifestyles and emergence of pathogens.</title>
        <authorList>
            <person name="Haridas S."/>
            <person name="Albert R."/>
            <person name="Binder M."/>
            <person name="Bloem J."/>
            <person name="Labutti K."/>
            <person name="Salamov A."/>
            <person name="Andreopoulos B."/>
            <person name="Baker S."/>
            <person name="Barry K."/>
            <person name="Bills G."/>
            <person name="Bluhm B."/>
            <person name="Cannon C."/>
            <person name="Castanera R."/>
            <person name="Culley D."/>
            <person name="Daum C."/>
            <person name="Ezra D."/>
            <person name="Gonzalez J."/>
            <person name="Henrissat B."/>
            <person name="Kuo A."/>
            <person name="Liang C."/>
            <person name="Lipzen A."/>
            <person name="Lutzoni F."/>
            <person name="Magnuson J."/>
            <person name="Mondo S."/>
            <person name="Nolan M."/>
            <person name="Ohm R."/>
            <person name="Pangilinan J."/>
            <person name="Park H.-J."/>
            <person name="Ramirez L."/>
            <person name="Alfaro M."/>
            <person name="Sun H."/>
            <person name="Tritt A."/>
            <person name="Yoshinaga Y."/>
            <person name="Zwiers L.-H."/>
            <person name="Turgeon B."/>
            <person name="Goodwin S."/>
            <person name="Spatafora J."/>
            <person name="Crous P."/>
            <person name="Grigoriev I."/>
        </authorList>
    </citation>
    <scope>NUCLEOTIDE SEQUENCE</scope>
    <source>
        <strain evidence="4">CBS 116005</strain>
    </source>
</reference>
<dbReference type="InterPro" id="IPR013784">
    <property type="entry name" value="Carb-bd-like_fold"/>
</dbReference>